<dbReference type="InterPro" id="IPR025906">
    <property type="entry name" value="YjfB_motility"/>
</dbReference>
<dbReference type="EMBL" id="JBHSMI010000028">
    <property type="protein sequence ID" value="MFC5404986.1"/>
    <property type="molecule type" value="Genomic_DNA"/>
</dbReference>
<keyword evidence="2" id="KW-1185">Reference proteome</keyword>
<comment type="caution">
    <text evidence="1">The sequence shown here is derived from an EMBL/GenBank/DDBJ whole genome shotgun (WGS) entry which is preliminary data.</text>
</comment>
<evidence type="ECO:0000313" key="1">
    <source>
        <dbReference type="EMBL" id="MFC5404986.1"/>
    </source>
</evidence>
<gene>
    <name evidence="1" type="ORF">ACFPOF_19770</name>
</gene>
<evidence type="ECO:0000313" key="2">
    <source>
        <dbReference type="Proteomes" id="UP001596113"/>
    </source>
</evidence>
<organism evidence="1 2">
    <name type="scientific">Cohnella soli</name>
    <dbReference type="NCBI Taxonomy" id="425005"/>
    <lineage>
        <taxon>Bacteria</taxon>
        <taxon>Bacillati</taxon>
        <taxon>Bacillota</taxon>
        <taxon>Bacilli</taxon>
        <taxon>Bacillales</taxon>
        <taxon>Paenibacillaceae</taxon>
        <taxon>Cohnella</taxon>
    </lineage>
</organism>
<protein>
    <submittedName>
        <fullName evidence="1">YjfB family protein</fullName>
    </submittedName>
</protein>
<sequence length="55" mass="5836">MEVGGTLSAAQLQNSVSIAVIGKALDQAETQGQQLVQMLQTNIHPYLGQNLDIKA</sequence>
<proteinExistence type="predicted"/>
<dbReference type="Proteomes" id="UP001596113">
    <property type="component" value="Unassembled WGS sequence"/>
</dbReference>
<dbReference type="RefSeq" id="WP_378135769.1">
    <property type="nucleotide sequence ID" value="NZ_JBHSMI010000028.1"/>
</dbReference>
<reference evidence="2" key="1">
    <citation type="journal article" date="2019" name="Int. J. Syst. Evol. Microbiol.">
        <title>The Global Catalogue of Microorganisms (GCM) 10K type strain sequencing project: providing services to taxonomists for standard genome sequencing and annotation.</title>
        <authorList>
            <consortium name="The Broad Institute Genomics Platform"/>
            <consortium name="The Broad Institute Genome Sequencing Center for Infectious Disease"/>
            <person name="Wu L."/>
            <person name="Ma J."/>
        </authorList>
    </citation>
    <scope>NUCLEOTIDE SEQUENCE [LARGE SCALE GENOMIC DNA]</scope>
    <source>
        <strain evidence="2">CGMCC 1.18575</strain>
    </source>
</reference>
<dbReference type="Pfam" id="PF14070">
    <property type="entry name" value="YjfB_motility"/>
    <property type="match status" value="1"/>
</dbReference>
<accession>A0ABW0HXN3</accession>
<name>A0ABW0HXN3_9BACL</name>